<sequence length="118" mass="13518">MNMKQEKDKIEEDNGLEKNNKETEVGEHAMKNLMEIFISMKFIEVYINDSKVKFKFDSASDVTIIDDEIKKNDSEPTISQTNQIAKNSSGEEVKLTGIMNCQIAKLRASQWNMLGFVH</sequence>
<dbReference type="AlphaFoldDB" id="A0A9P0CSG6"/>
<gene>
    <name evidence="2" type="ORF">PSYICH_LOCUS9278</name>
</gene>
<proteinExistence type="predicted"/>
<evidence type="ECO:0000313" key="2">
    <source>
        <dbReference type="EMBL" id="CAH1108642.1"/>
    </source>
</evidence>
<accession>A0A9P0CSG6</accession>
<protein>
    <submittedName>
        <fullName evidence="2">Uncharacterized protein</fullName>
    </submittedName>
</protein>
<keyword evidence="3" id="KW-1185">Reference proteome</keyword>
<reference evidence="2" key="1">
    <citation type="submission" date="2022-01" db="EMBL/GenBank/DDBJ databases">
        <authorList>
            <person name="King R."/>
        </authorList>
    </citation>
    <scope>NUCLEOTIDE SEQUENCE</scope>
</reference>
<organism evidence="2 3">
    <name type="scientific">Psylliodes chrysocephalus</name>
    <dbReference type="NCBI Taxonomy" id="3402493"/>
    <lineage>
        <taxon>Eukaryota</taxon>
        <taxon>Metazoa</taxon>
        <taxon>Ecdysozoa</taxon>
        <taxon>Arthropoda</taxon>
        <taxon>Hexapoda</taxon>
        <taxon>Insecta</taxon>
        <taxon>Pterygota</taxon>
        <taxon>Neoptera</taxon>
        <taxon>Endopterygota</taxon>
        <taxon>Coleoptera</taxon>
        <taxon>Polyphaga</taxon>
        <taxon>Cucujiformia</taxon>
        <taxon>Chrysomeloidea</taxon>
        <taxon>Chrysomelidae</taxon>
        <taxon>Galerucinae</taxon>
        <taxon>Alticini</taxon>
        <taxon>Psylliodes</taxon>
    </lineage>
</organism>
<feature type="region of interest" description="Disordered" evidence="1">
    <location>
        <begin position="1"/>
        <end position="25"/>
    </location>
</feature>
<name>A0A9P0CSG6_9CUCU</name>
<dbReference type="EMBL" id="OV651815">
    <property type="protein sequence ID" value="CAH1108642.1"/>
    <property type="molecule type" value="Genomic_DNA"/>
</dbReference>
<dbReference type="OrthoDB" id="8067262at2759"/>
<dbReference type="Proteomes" id="UP001153636">
    <property type="component" value="Chromosome 3"/>
</dbReference>
<evidence type="ECO:0000256" key="1">
    <source>
        <dbReference type="SAM" id="MobiDB-lite"/>
    </source>
</evidence>
<evidence type="ECO:0000313" key="3">
    <source>
        <dbReference type="Proteomes" id="UP001153636"/>
    </source>
</evidence>